<dbReference type="Proteomes" id="UP000281261">
    <property type="component" value="Unassembled WGS sequence"/>
</dbReference>
<dbReference type="AlphaFoldDB" id="A0A420ZDG5"/>
<sequence>MKNKNKNIFRKLRSILINSGYDVVLTGRFNPPRDIRGLRFRSVKGYIAPDSLKIYINKAMPVNDRVITLIHELLHEMYPVWTESKVERESKNIFQSLTVPQLGFIQFFVMTKPEINRTLKQQPFHSPIC</sequence>
<name>A0A420ZDG5_UNCK3</name>
<dbReference type="EMBL" id="QMNG01000002">
    <property type="protein sequence ID" value="RLC37686.1"/>
    <property type="molecule type" value="Genomic_DNA"/>
</dbReference>
<gene>
    <name evidence="1" type="ORF">DRH29_01155</name>
</gene>
<evidence type="ECO:0000313" key="2">
    <source>
        <dbReference type="Proteomes" id="UP000281261"/>
    </source>
</evidence>
<proteinExistence type="predicted"/>
<reference evidence="1 2" key="1">
    <citation type="submission" date="2018-06" db="EMBL/GenBank/DDBJ databases">
        <title>Extensive metabolic versatility and redundancy in microbially diverse, dynamic hydrothermal sediments.</title>
        <authorList>
            <person name="Dombrowski N."/>
            <person name="Teske A."/>
            <person name="Baker B.J."/>
        </authorList>
    </citation>
    <scope>NUCLEOTIDE SEQUENCE [LARGE SCALE GENOMIC DNA]</scope>
    <source>
        <strain evidence="1">B79_G16</strain>
    </source>
</reference>
<organism evidence="1 2">
    <name type="scientific">candidate division Kazan bacterium</name>
    <dbReference type="NCBI Taxonomy" id="2202143"/>
    <lineage>
        <taxon>Bacteria</taxon>
        <taxon>Bacteria division Kazan-3B-28</taxon>
    </lineage>
</organism>
<protein>
    <recommendedName>
        <fullName evidence="3">IrrE N-terminal-like domain-containing protein</fullName>
    </recommendedName>
</protein>
<accession>A0A420ZDG5</accession>
<evidence type="ECO:0000313" key="1">
    <source>
        <dbReference type="EMBL" id="RLC37686.1"/>
    </source>
</evidence>
<evidence type="ECO:0008006" key="3">
    <source>
        <dbReference type="Google" id="ProtNLM"/>
    </source>
</evidence>
<comment type="caution">
    <text evidence="1">The sequence shown here is derived from an EMBL/GenBank/DDBJ whole genome shotgun (WGS) entry which is preliminary data.</text>
</comment>